<keyword evidence="2" id="KW-1185">Reference proteome</keyword>
<evidence type="ECO:0000313" key="2">
    <source>
        <dbReference type="Proteomes" id="UP001246858"/>
    </source>
</evidence>
<organism evidence="1 2">
    <name type="scientific">Pedobacter africanus</name>
    <dbReference type="NCBI Taxonomy" id="151894"/>
    <lineage>
        <taxon>Bacteria</taxon>
        <taxon>Pseudomonadati</taxon>
        <taxon>Bacteroidota</taxon>
        <taxon>Sphingobacteriia</taxon>
        <taxon>Sphingobacteriales</taxon>
        <taxon>Sphingobacteriaceae</taxon>
        <taxon>Pedobacter</taxon>
    </lineage>
</organism>
<gene>
    <name evidence="1" type="ORF">J2X78_003753</name>
</gene>
<comment type="caution">
    <text evidence="1">The sequence shown here is derived from an EMBL/GenBank/DDBJ whole genome shotgun (WGS) entry which is preliminary data.</text>
</comment>
<evidence type="ECO:0000313" key="1">
    <source>
        <dbReference type="EMBL" id="MDR6785179.1"/>
    </source>
</evidence>
<accession>A0ACC6L0Z8</accession>
<reference evidence="1" key="1">
    <citation type="submission" date="2023-07" db="EMBL/GenBank/DDBJ databases">
        <title>Sorghum-associated microbial communities from plants grown in Nebraska, USA.</title>
        <authorList>
            <person name="Schachtman D."/>
        </authorList>
    </citation>
    <scope>NUCLEOTIDE SEQUENCE</scope>
    <source>
        <strain evidence="1">2697</strain>
    </source>
</reference>
<sequence length="88" mass="10249">MKFKITPLFIIYVVALAIPGYYWFKIKMSTSPGPHYDGYWVYGLSIVFAVTFVADLILRFIIKNLKTIWIVEISLIVIAFLIMYFSSK</sequence>
<proteinExistence type="predicted"/>
<protein>
    <submittedName>
        <fullName evidence="1">Uncharacterized protein</fullName>
    </submittedName>
</protein>
<name>A0ACC6L0Z8_9SPHI</name>
<dbReference type="EMBL" id="JAVDTF010000003">
    <property type="protein sequence ID" value="MDR6785179.1"/>
    <property type="molecule type" value="Genomic_DNA"/>
</dbReference>
<dbReference type="Proteomes" id="UP001246858">
    <property type="component" value="Unassembled WGS sequence"/>
</dbReference>